<dbReference type="AlphaFoldDB" id="A0AA48HEJ1"/>
<accession>A0AA48HEJ1</accession>
<gene>
    <name evidence="1" type="ORF">MACH21_29900</name>
</gene>
<proteinExistence type="predicted"/>
<reference evidence="1 2" key="1">
    <citation type="submission" date="2023-01" db="EMBL/GenBank/DDBJ databases">
        <title>Complete genome sequence of Roseicyclus marinus strain Dej080120_10.</title>
        <authorList>
            <person name="Ueki S."/>
            <person name="Maruyama F."/>
        </authorList>
    </citation>
    <scope>NUCLEOTIDE SEQUENCE [LARGE SCALE GENOMIC DNA]</scope>
    <source>
        <strain evidence="1 2">Dej080120_10</strain>
    </source>
</reference>
<sequence>MKRLVLSVEAFVASECGAVTVDWVVLSGALVGLGLATTAVVSNGMADGASGISTQMAGYEIRSAFAEVEAETEAEAEAEGEPFARNQWTSRTGNVQVLEDWMAGFTDENLLAHMNNQAQYADGSQTGHPYDTYHDEYWVARDEAITRGLIEA</sequence>
<evidence type="ECO:0000313" key="1">
    <source>
        <dbReference type="EMBL" id="BDW86813.1"/>
    </source>
</evidence>
<evidence type="ECO:0000313" key="2">
    <source>
        <dbReference type="Proteomes" id="UP001337723"/>
    </source>
</evidence>
<name>A0AA48HEJ1_9RHOB</name>
<keyword evidence="2" id="KW-1185">Reference proteome</keyword>
<dbReference type="RefSeq" id="WP_338272856.1">
    <property type="nucleotide sequence ID" value="NZ_AP027266.1"/>
</dbReference>
<dbReference type="KEGG" id="rmai:MACH21_29900"/>
<dbReference type="EMBL" id="AP027266">
    <property type="protein sequence ID" value="BDW86813.1"/>
    <property type="molecule type" value="Genomic_DNA"/>
</dbReference>
<dbReference type="Proteomes" id="UP001337723">
    <property type="component" value="Chromosome"/>
</dbReference>
<organism evidence="1 2">
    <name type="scientific">Roseicyclus marinus</name>
    <dbReference type="NCBI Taxonomy" id="2161673"/>
    <lineage>
        <taxon>Bacteria</taxon>
        <taxon>Pseudomonadati</taxon>
        <taxon>Pseudomonadota</taxon>
        <taxon>Alphaproteobacteria</taxon>
        <taxon>Rhodobacterales</taxon>
        <taxon>Roseobacteraceae</taxon>
        <taxon>Roseicyclus</taxon>
    </lineage>
</organism>
<protein>
    <submittedName>
        <fullName evidence="1">Uncharacterized protein</fullName>
    </submittedName>
</protein>